<dbReference type="PANTHER" id="PTHR43312">
    <property type="entry name" value="D-THREO-ALDOSE 1-DEHYDROGENASE"/>
    <property type="match status" value="1"/>
</dbReference>
<dbReference type="CDD" id="cd19099">
    <property type="entry name" value="AKR_unchar"/>
    <property type="match status" value="1"/>
</dbReference>
<reference evidence="2 3" key="1">
    <citation type="submission" date="2015-02" db="EMBL/GenBank/DDBJ databases">
        <authorList>
            <person name="Ju K.-S."/>
            <person name="Doroghazi J.R."/>
            <person name="Metcalf W."/>
        </authorList>
    </citation>
    <scope>NUCLEOTIDE SEQUENCE [LARGE SCALE GENOMIC DNA]</scope>
    <source>
        <strain evidence="2 3">NRRL ISP-5550</strain>
    </source>
</reference>
<dbReference type="InterPro" id="IPR053135">
    <property type="entry name" value="AKR2_Oxidoreductase"/>
</dbReference>
<evidence type="ECO:0000313" key="3">
    <source>
        <dbReference type="Proteomes" id="UP000033551"/>
    </source>
</evidence>
<dbReference type="Pfam" id="PF00248">
    <property type="entry name" value="Aldo_ket_red"/>
    <property type="match status" value="1"/>
</dbReference>
<dbReference type="InterPro" id="IPR023210">
    <property type="entry name" value="NADP_OxRdtase_dom"/>
</dbReference>
<protein>
    <submittedName>
        <fullName evidence="2">Aldo/keto reductase</fullName>
    </submittedName>
</protein>
<evidence type="ECO:0000313" key="2">
    <source>
        <dbReference type="EMBL" id="KJY37086.1"/>
    </source>
</evidence>
<dbReference type="RefSeq" id="WP_045946408.1">
    <property type="nucleotide sequence ID" value="NZ_JZWV01000119.1"/>
</dbReference>
<dbReference type="OrthoDB" id="3848369at2"/>
<organism evidence="2 3">
    <name type="scientific">Streptomyces katrae</name>
    <dbReference type="NCBI Taxonomy" id="68223"/>
    <lineage>
        <taxon>Bacteria</taxon>
        <taxon>Bacillati</taxon>
        <taxon>Actinomycetota</taxon>
        <taxon>Actinomycetes</taxon>
        <taxon>Kitasatosporales</taxon>
        <taxon>Streptomycetaceae</taxon>
        <taxon>Streptomyces</taxon>
    </lineage>
</organism>
<name>A0A0F4JVT9_9ACTN</name>
<dbReference type="InterPro" id="IPR036812">
    <property type="entry name" value="NAD(P)_OxRdtase_dom_sf"/>
</dbReference>
<comment type="caution">
    <text evidence="2">The sequence shown here is derived from an EMBL/GenBank/DDBJ whole genome shotgun (WGS) entry which is preliminary data.</text>
</comment>
<dbReference type="AlphaFoldDB" id="A0A0F4JVT9"/>
<evidence type="ECO:0000259" key="1">
    <source>
        <dbReference type="Pfam" id="PF00248"/>
    </source>
</evidence>
<accession>A0A0F4JVT9</accession>
<sequence>MTTELALGTYHCRDIPRAAAHAVARGAHWIDTAPNYRAGRAHTQLAAVLTQHPQVKVSTKTGFFGKDEATAAVAEGILTWHQAAAGHSLTPEFLRWQTSRSLDLLGRADLVFVHNPEHARLDRKELHQRLREAFIVLEDFAHTGRIGGYGVATWSGLDTAEFSVTELLALAREAAGGHHHLHAVQLPVSLVMARPISLALDGRGPLVQARAAGLDVFASSPLHGGQLPGMVTAELAEVIEPGLTPTQAALRIVASTPGVTRVLLGTSNPAHWDAAQQTLALDPLPPSTLRKVLDVLGT</sequence>
<gene>
    <name evidence="2" type="ORF">VR44_06475</name>
</gene>
<proteinExistence type="predicted"/>
<dbReference type="EMBL" id="JZWV01000119">
    <property type="protein sequence ID" value="KJY37086.1"/>
    <property type="molecule type" value="Genomic_DNA"/>
</dbReference>
<dbReference type="Gene3D" id="3.20.20.100">
    <property type="entry name" value="NADP-dependent oxidoreductase domain"/>
    <property type="match status" value="1"/>
</dbReference>
<dbReference type="Proteomes" id="UP000033551">
    <property type="component" value="Unassembled WGS sequence"/>
</dbReference>
<dbReference type="SUPFAM" id="SSF51430">
    <property type="entry name" value="NAD(P)-linked oxidoreductase"/>
    <property type="match status" value="1"/>
</dbReference>
<dbReference type="PATRIC" id="fig|68223.7.peg.3208"/>
<dbReference type="PANTHER" id="PTHR43312:SF1">
    <property type="entry name" value="NADP-DEPENDENT OXIDOREDUCTASE DOMAIN-CONTAINING PROTEIN"/>
    <property type="match status" value="1"/>
</dbReference>
<keyword evidence="3" id="KW-1185">Reference proteome</keyword>
<feature type="domain" description="NADP-dependent oxidoreductase" evidence="1">
    <location>
        <begin position="17"/>
        <end position="288"/>
    </location>
</feature>